<keyword evidence="3" id="KW-1185">Reference proteome</keyword>
<feature type="region of interest" description="Disordered" evidence="1">
    <location>
        <begin position="28"/>
        <end position="76"/>
    </location>
</feature>
<reference evidence="2 3" key="1">
    <citation type="journal article" date="2015" name="Proc. Natl. Acad. Sci. U.S.A.">
        <title>The resurrection genome of Boea hygrometrica: A blueprint for survival of dehydration.</title>
        <authorList>
            <person name="Xiao L."/>
            <person name="Yang G."/>
            <person name="Zhang L."/>
            <person name="Yang X."/>
            <person name="Zhao S."/>
            <person name="Ji Z."/>
            <person name="Zhou Q."/>
            <person name="Hu M."/>
            <person name="Wang Y."/>
            <person name="Chen M."/>
            <person name="Xu Y."/>
            <person name="Jin H."/>
            <person name="Xiao X."/>
            <person name="Hu G."/>
            <person name="Bao F."/>
            <person name="Hu Y."/>
            <person name="Wan P."/>
            <person name="Li L."/>
            <person name="Deng X."/>
            <person name="Kuang T."/>
            <person name="Xiang C."/>
            <person name="Zhu J.K."/>
            <person name="Oliver M.J."/>
            <person name="He Y."/>
        </authorList>
    </citation>
    <scope>NUCLEOTIDE SEQUENCE [LARGE SCALE GENOMIC DNA]</scope>
    <source>
        <strain evidence="3">cv. XS01</strain>
    </source>
</reference>
<dbReference type="AlphaFoldDB" id="A0A2Z7ALS7"/>
<gene>
    <name evidence="2" type="ORF">F511_15529</name>
</gene>
<organism evidence="2 3">
    <name type="scientific">Dorcoceras hygrometricum</name>
    <dbReference type="NCBI Taxonomy" id="472368"/>
    <lineage>
        <taxon>Eukaryota</taxon>
        <taxon>Viridiplantae</taxon>
        <taxon>Streptophyta</taxon>
        <taxon>Embryophyta</taxon>
        <taxon>Tracheophyta</taxon>
        <taxon>Spermatophyta</taxon>
        <taxon>Magnoliopsida</taxon>
        <taxon>eudicotyledons</taxon>
        <taxon>Gunneridae</taxon>
        <taxon>Pentapetalae</taxon>
        <taxon>asterids</taxon>
        <taxon>lamiids</taxon>
        <taxon>Lamiales</taxon>
        <taxon>Gesneriaceae</taxon>
        <taxon>Didymocarpoideae</taxon>
        <taxon>Trichosporeae</taxon>
        <taxon>Loxocarpinae</taxon>
        <taxon>Dorcoceras</taxon>
    </lineage>
</organism>
<name>A0A2Z7ALS7_9LAMI</name>
<protein>
    <submittedName>
        <fullName evidence="2">Uncharacterized protein</fullName>
    </submittedName>
</protein>
<evidence type="ECO:0000256" key="1">
    <source>
        <dbReference type="SAM" id="MobiDB-lite"/>
    </source>
</evidence>
<evidence type="ECO:0000313" key="2">
    <source>
        <dbReference type="EMBL" id="KZV22784.1"/>
    </source>
</evidence>
<feature type="compositionally biased region" description="Polar residues" evidence="1">
    <location>
        <begin position="67"/>
        <end position="76"/>
    </location>
</feature>
<sequence>MDNTIPQAQDIPRLTVLVHICYTLTGTLYPPPGTPPAGSKPRPAEKPRKPENNTQATTPAPEGPRGQTPSTESSMNSIRKTQINMHMLCKGSRLQPKAGSQWISTIAQQQDANNQLHLLLLTHEMWELPTPLITANKPSREIEVRELPAQPPRYTGTTRSSLNIASWYSQFNRTGIASKTGLDINMRNQNFEIGRPAAAVYGGPLISAPCTLAHAGRALAARLPRKERPRVAATGCDDEQHACRVVSGRLCACRVMSGRLCAAAVRKLLRDAGAGFGSGLSRAAREVFGPGAAPAAEMPQEPPQPQSMGTSAVPQQTPPRSTAEEIPLAVARGAAQEAGESLWQARYLSELCDPGGD</sequence>
<dbReference type="Proteomes" id="UP000250235">
    <property type="component" value="Unassembled WGS sequence"/>
</dbReference>
<accession>A0A2Z7ALS7</accession>
<feature type="compositionally biased region" description="Basic and acidic residues" evidence="1">
    <location>
        <begin position="42"/>
        <end position="51"/>
    </location>
</feature>
<feature type="region of interest" description="Disordered" evidence="1">
    <location>
        <begin position="292"/>
        <end position="327"/>
    </location>
</feature>
<evidence type="ECO:0000313" key="3">
    <source>
        <dbReference type="Proteomes" id="UP000250235"/>
    </source>
</evidence>
<feature type="compositionally biased region" description="Polar residues" evidence="1">
    <location>
        <begin position="307"/>
        <end position="320"/>
    </location>
</feature>
<dbReference type="EMBL" id="KV014107">
    <property type="protein sequence ID" value="KZV22784.1"/>
    <property type="molecule type" value="Genomic_DNA"/>
</dbReference>
<proteinExistence type="predicted"/>